<feature type="compositionally biased region" description="Basic residues" evidence="7">
    <location>
        <begin position="859"/>
        <end position="869"/>
    </location>
</feature>
<feature type="compositionally biased region" description="Basic and acidic residues" evidence="7">
    <location>
        <begin position="230"/>
        <end position="243"/>
    </location>
</feature>
<dbReference type="STRING" id="49451.A0A1J6IF28"/>
<dbReference type="OMA" id="SDGAYHE"/>
<keyword evidence="4" id="KW-0805">Transcription regulation</keyword>
<keyword evidence="6" id="KW-0508">mRNA splicing</keyword>
<dbReference type="InterPro" id="IPR000061">
    <property type="entry name" value="Surp"/>
</dbReference>
<dbReference type="GO" id="GO:0003723">
    <property type="term" value="F:RNA binding"/>
    <property type="evidence" value="ECO:0007669"/>
    <property type="project" value="UniProtKB-KW"/>
</dbReference>
<feature type="compositionally biased region" description="Basic and acidic residues" evidence="7">
    <location>
        <begin position="110"/>
        <end position="120"/>
    </location>
</feature>
<organism evidence="9 10">
    <name type="scientific">Nicotiana attenuata</name>
    <name type="common">Coyote tobacco</name>
    <dbReference type="NCBI Taxonomy" id="49451"/>
    <lineage>
        <taxon>Eukaryota</taxon>
        <taxon>Viridiplantae</taxon>
        <taxon>Streptophyta</taxon>
        <taxon>Embryophyta</taxon>
        <taxon>Tracheophyta</taxon>
        <taxon>Spermatophyta</taxon>
        <taxon>Magnoliopsida</taxon>
        <taxon>eudicotyledons</taxon>
        <taxon>Gunneridae</taxon>
        <taxon>Pentapetalae</taxon>
        <taxon>asterids</taxon>
        <taxon>lamiids</taxon>
        <taxon>Solanales</taxon>
        <taxon>Solanaceae</taxon>
        <taxon>Nicotianoideae</taxon>
        <taxon>Nicotianeae</taxon>
        <taxon>Nicotiana</taxon>
    </lineage>
</organism>
<evidence type="ECO:0000256" key="1">
    <source>
        <dbReference type="ARBA" id="ARBA00022664"/>
    </source>
</evidence>
<dbReference type="SMR" id="A0A1J6IF28"/>
<dbReference type="EMBL" id="MJEQ01037190">
    <property type="protein sequence ID" value="OIS99119.1"/>
    <property type="molecule type" value="Genomic_DNA"/>
</dbReference>
<feature type="compositionally biased region" description="Basic and acidic residues" evidence="7">
    <location>
        <begin position="911"/>
        <end position="948"/>
    </location>
</feature>
<dbReference type="SMART" id="SM00648">
    <property type="entry name" value="SWAP"/>
    <property type="match status" value="2"/>
</dbReference>
<dbReference type="Pfam" id="PF09750">
    <property type="entry name" value="DRY_EERY"/>
    <property type="match status" value="1"/>
</dbReference>
<dbReference type="PANTHER" id="PTHR13161">
    <property type="entry name" value="SPLICING FACTOR SUPPRESSOR OF WHITE APRICOT"/>
    <property type="match status" value="1"/>
</dbReference>
<feature type="compositionally biased region" description="Basic and acidic residues" evidence="7">
    <location>
        <begin position="872"/>
        <end position="886"/>
    </location>
</feature>
<keyword evidence="5" id="KW-0804">Transcription</keyword>
<dbReference type="Pfam" id="PF01805">
    <property type="entry name" value="Surp"/>
    <property type="match status" value="2"/>
</dbReference>
<dbReference type="InterPro" id="IPR019147">
    <property type="entry name" value="SWAP_N_domain"/>
</dbReference>
<dbReference type="SUPFAM" id="SSF109905">
    <property type="entry name" value="Surp module (SWAP domain)"/>
    <property type="match status" value="2"/>
</dbReference>
<feature type="domain" description="SURP motif" evidence="8">
    <location>
        <begin position="166"/>
        <end position="208"/>
    </location>
</feature>
<dbReference type="InterPro" id="IPR035967">
    <property type="entry name" value="SWAP/Surp_sf"/>
</dbReference>
<evidence type="ECO:0000313" key="9">
    <source>
        <dbReference type="EMBL" id="OIS99119.1"/>
    </source>
</evidence>
<evidence type="ECO:0000256" key="5">
    <source>
        <dbReference type="ARBA" id="ARBA00023163"/>
    </source>
</evidence>
<evidence type="ECO:0000256" key="3">
    <source>
        <dbReference type="ARBA" id="ARBA00022884"/>
    </source>
</evidence>
<reference evidence="9" key="1">
    <citation type="submission" date="2016-11" db="EMBL/GenBank/DDBJ databases">
        <title>The genome of Nicotiana attenuata.</title>
        <authorList>
            <person name="Xu S."/>
            <person name="Brockmoeller T."/>
            <person name="Gaquerel E."/>
            <person name="Navarro A."/>
            <person name="Kuhl H."/>
            <person name="Gase K."/>
            <person name="Ling Z."/>
            <person name="Zhou W."/>
            <person name="Kreitzer C."/>
            <person name="Stanke M."/>
            <person name="Tang H."/>
            <person name="Lyons E."/>
            <person name="Pandey P."/>
            <person name="Pandey S.P."/>
            <person name="Timmermann B."/>
            <person name="Baldwin I.T."/>
        </authorList>
    </citation>
    <scope>NUCLEOTIDE SEQUENCE [LARGE SCALE GENOMIC DNA]</scope>
    <source>
        <strain evidence="9">UT</strain>
    </source>
</reference>
<evidence type="ECO:0000256" key="6">
    <source>
        <dbReference type="ARBA" id="ARBA00023187"/>
    </source>
</evidence>
<feature type="compositionally biased region" description="Basic and acidic residues" evidence="7">
    <location>
        <begin position="690"/>
        <end position="705"/>
    </location>
</feature>
<feature type="compositionally biased region" description="Polar residues" evidence="7">
    <location>
        <begin position="273"/>
        <end position="287"/>
    </location>
</feature>
<dbReference type="InterPro" id="IPR040397">
    <property type="entry name" value="SWAP"/>
</dbReference>
<gene>
    <name evidence="9" type="ORF">A4A49_29071</name>
</gene>
<dbReference type="GO" id="GO:0000395">
    <property type="term" value="P:mRNA 5'-splice site recognition"/>
    <property type="evidence" value="ECO:0007669"/>
    <property type="project" value="TreeGrafter"/>
</dbReference>
<feature type="region of interest" description="Disordered" evidence="7">
    <location>
        <begin position="615"/>
        <end position="999"/>
    </location>
</feature>
<dbReference type="SMART" id="SM01141">
    <property type="entry name" value="DRY_EERY"/>
    <property type="match status" value="1"/>
</dbReference>
<dbReference type="PANTHER" id="PTHR13161:SF15">
    <property type="entry name" value="SPLICING FACTOR, SUPPRESSOR OF WHITE-APRICOT HOMOLOG"/>
    <property type="match status" value="1"/>
</dbReference>
<evidence type="ECO:0000313" key="10">
    <source>
        <dbReference type="Proteomes" id="UP000187609"/>
    </source>
</evidence>
<evidence type="ECO:0000256" key="4">
    <source>
        <dbReference type="ARBA" id="ARBA00023015"/>
    </source>
</evidence>
<feature type="compositionally biased region" description="Basic residues" evidence="7">
    <location>
        <begin position="764"/>
        <end position="776"/>
    </location>
</feature>
<feature type="compositionally biased region" description="Basic and acidic residues" evidence="7">
    <location>
        <begin position="438"/>
        <end position="452"/>
    </location>
</feature>
<evidence type="ECO:0000256" key="2">
    <source>
        <dbReference type="ARBA" id="ARBA00022737"/>
    </source>
</evidence>
<keyword evidence="3" id="KW-0694">RNA-binding</keyword>
<feature type="domain" description="SURP motif" evidence="8">
    <location>
        <begin position="384"/>
        <end position="426"/>
    </location>
</feature>
<feature type="compositionally biased region" description="Polar residues" evidence="7">
    <location>
        <begin position="330"/>
        <end position="340"/>
    </location>
</feature>
<dbReference type="FunFam" id="1.10.10.790:FF:000002">
    <property type="entry name" value="Splicing factor 3A subunit 1"/>
    <property type="match status" value="1"/>
</dbReference>
<dbReference type="Proteomes" id="UP000187609">
    <property type="component" value="Unassembled WGS sequence"/>
</dbReference>
<protein>
    <recommendedName>
        <fullName evidence="8">SURP motif domain-containing protein</fullName>
    </recommendedName>
</protein>
<feature type="compositionally biased region" description="Low complexity" evidence="7">
    <location>
        <begin position="980"/>
        <end position="993"/>
    </location>
</feature>
<dbReference type="AlphaFoldDB" id="A0A1J6IF28"/>
<name>A0A1J6IF28_NICAT</name>
<evidence type="ECO:0000259" key="8">
    <source>
        <dbReference type="PROSITE" id="PS50128"/>
    </source>
</evidence>
<evidence type="ECO:0000256" key="7">
    <source>
        <dbReference type="SAM" id="MobiDB-lite"/>
    </source>
</evidence>
<sequence length="1013" mass="113129">MDLEVVGRHALLFDDDAMAAFVNSSDALVEWNSLQIDRYDVRHLLSAPPPSRRRSHSSTSSNLVDASIQFELDHERYLDLPSPSDEPGVEEDEKSVDAGAYRAVGFSYGHTDDSADRKSSEAGQESSEFRPSFPVPEGLLQCLAPCSLLMHDQGAVQPPTEKVHQIIARTALFVSKHGGQSEIVLRVKQGDNPTFGFLMPDHDLHAYFRFLVDHPELLQPGSDVKAQNEGGKDSDEQKEHDGRGGALSLLGSVYESGEDEELANGDDPGPKVTSATLDTLSATNVSSPLERADSSKEFENDEKEKDERVSTNSLRSSKDKEKATALKKNNLINASKSGIRSSMRKEDDGGSSAASRKTKAEVSGLGAVSKTLPLVEPPSDLKKLINKIVEFILKNGKQFESTLMEQDSKHGRFPFLLPTNQYHPYYLKILQKAQESKVHGSEKRASLKESDSPSRSAGYDLPYVSDKKEKFKMVIGKSKKEMQDSLTRTSEQEVGVNVDAAAAAAILHAATRGIKNPNLNIISGSSKNGDSQGHSSEGGQASCFLNVPPFGQRSDQRMKNSVLLPKAKEIAKSAAAEAASEADSSEAHLSKEQKLKAERLRRAKMFVALLKGGAAPVKRDSSHGGLVEPQESALSGSGTEVNAAALEREGSAAPSELTALGRESSAAPSELTALEREGSAAPLINNVSNENEKSEIKHNAEENERRSRRKYRSRSDRPEEEDEEEEGEGEGEGEEEGQRSRKKHRSSREDEEEESGEVRDDRRSKKKKHSRRRRHKDSGNAYEDEDDEDKRSRKKHRRRHSSPEYDEDDKRSRKKPRRRHSSPEDDDDDEDDKRSRKKHRRRHSSPEYDDDERRDAERHHKHGRKKHSSHQSSRENRKDDYEEDYKHSKKKHRSHRTSHRSREKLKHRPKHSSDDESEHEHKRPNSSDDEKQRYGRADKNENGTREREELEEGEIGTKVSDQSRGSLGGSVSREASVDVSSSHQRAASQQSESTEISDDLRAKIRAMLMATRK</sequence>
<proteinExistence type="predicted"/>
<keyword evidence="2" id="KW-0677">Repeat</keyword>
<keyword evidence="10" id="KW-1185">Reference proteome</keyword>
<accession>A0A1J6IF28</accession>
<feature type="compositionally biased region" description="Basic and acidic residues" evidence="7">
    <location>
        <begin position="290"/>
        <end position="309"/>
    </location>
</feature>
<feature type="compositionally biased region" description="Basic residues" evidence="7">
    <location>
        <begin position="887"/>
        <end position="910"/>
    </location>
</feature>
<dbReference type="Gene3D" id="1.10.10.790">
    <property type="entry name" value="Surp module"/>
    <property type="match status" value="2"/>
</dbReference>
<feature type="region of interest" description="Disordered" evidence="7">
    <location>
        <begin position="108"/>
        <end position="131"/>
    </location>
</feature>
<feature type="compositionally biased region" description="Acidic residues" evidence="7">
    <location>
        <begin position="718"/>
        <end position="735"/>
    </location>
</feature>
<feature type="region of interest" description="Disordered" evidence="7">
    <location>
        <begin position="220"/>
        <end position="363"/>
    </location>
</feature>
<keyword evidence="1" id="KW-0507">mRNA processing</keyword>
<feature type="region of interest" description="Disordered" evidence="7">
    <location>
        <begin position="438"/>
        <end position="461"/>
    </location>
</feature>
<dbReference type="Gramene" id="OIS99119">
    <property type="protein sequence ID" value="OIS99119"/>
    <property type="gene ID" value="A4A49_29071"/>
</dbReference>
<dbReference type="PROSITE" id="PS50128">
    <property type="entry name" value="SURP"/>
    <property type="match status" value="2"/>
</dbReference>
<comment type="caution">
    <text evidence="9">The sequence shown here is derived from an EMBL/GenBank/DDBJ whole genome shotgun (WGS) entry which is preliminary data.</text>
</comment>